<dbReference type="EMBL" id="JBHLUB010000027">
    <property type="protein sequence ID" value="MFC0581901.1"/>
    <property type="molecule type" value="Genomic_DNA"/>
</dbReference>
<feature type="transmembrane region" description="Helical" evidence="1">
    <location>
        <begin position="77"/>
        <end position="96"/>
    </location>
</feature>
<accession>A0ABV6PBD8</accession>
<name>A0ABV6PBD8_9MICC</name>
<evidence type="ECO:0000313" key="2">
    <source>
        <dbReference type="EMBL" id="MFC0581901.1"/>
    </source>
</evidence>
<evidence type="ECO:0000256" key="1">
    <source>
        <dbReference type="SAM" id="Phobius"/>
    </source>
</evidence>
<reference evidence="2 3" key="1">
    <citation type="submission" date="2024-09" db="EMBL/GenBank/DDBJ databases">
        <authorList>
            <person name="Sun Q."/>
            <person name="Mori K."/>
        </authorList>
    </citation>
    <scope>NUCLEOTIDE SEQUENCE [LARGE SCALE GENOMIC DNA]</scope>
    <source>
        <strain evidence="2 3">NCAIM B.02604</strain>
    </source>
</reference>
<comment type="caution">
    <text evidence="2">The sequence shown here is derived from an EMBL/GenBank/DDBJ whole genome shotgun (WGS) entry which is preliminary data.</text>
</comment>
<sequence>MMRILAWFLIGLGVGALIAQAFLVTGWPLVLLGIAGIVAGVALLMLPGVRKHTVPVSSTPAVNRDDADAPRRRAVPWWLKLVAAVVGLAVVLIPNYNNVAGGASLYVQSLQDQHDDRLLTDEHAIEEAFQALHKAADSDRFYSFRVEADRIQMGVPNQDEQGRARELEYRLPGTLGASGVRDTGSAFVLDEPGKVRFDEVSAQRITQLYRQATDHLMEAGYPQVAEAESPRLVLNSFKASDGPQYEMQFRPQLMGVTFDADGTIVRTSPAADDQERSAQSFFQDEEGLRQAVAELEELVGEQPVANLTVNPRRISVAVAIDDAKRMKMYEWAPPRIHGNLGAHASQVVNVEVAEPDQMFTLAEVPWEKFGALAEDMLTGAGLDPDGEEAGRLSLMMRHRTDHPGQRIDVSTWVSEQGSVSVTYDLDGNVISND</sequence>
<evidence type="ECO:0000313" key="3">
    <source>
        <dbReference type="Proteomes" id="UP001589862"/>
    </source>
</evidence>
<organism evidence="2 3">
    <name type="scientific">Micrococcoides hystricis</name>
    <dbReference type="NCBI Taxonomy" id="1572761"/>
    <lineage>
        <taxon>Bacteria</taxon>
        <taxon>Bacillati</taxon>
        <taxon>Actinomycetota</taxon>
        <taxon>Actinomycetes</taxon>
        <taxon>Micrococcales</taxon>
        <taxon>Micrococcaceae</taxon>
        <taxon>Micrococcoides</taxon>
    </lineage>
</organism>
<proteinExistence type="predicted"/>
<keyword evidence="3" id="KW-1185">Reference proteome</keyword>
<feature type="transmembrane region" description="Helical" evidence="1">
    <location>
        <begin position="29"/>
        <end position="49"/>
    </location>
</feature>
<dbReference type="RefSeq" id="WP_377458656.1">
    <property type="nucleotide sequence ID" value="NZ_JBHLUB010000027.1"/>
</dbReference>
<gene>
    <name evidence="2" type="ORF">ACFFFR_05830</name>
</gene>
<dbReference type="Proteomes" id="UP001589862">
    <property type="component" value="Unassembled WGS sequence"/>
</dbReference>
<keyword evidence="1" id="KW-0472">Membrane</keyword>
<keyword evidence="1" id="KW-1133">Transmembrane helix</keyword>
<keyword evidence="1" id="KW-0812">Transmembrane</keyword>
<protein>
    <submittedName>
        <fullName evidence="2">Uncharacterized protein</fullName>
    </submittedName>
</protein>